<reference evidence="1" key="1">
    <citation type="submission" date="2021-02" db="EMBL/GenBank/DDBJ databases">
        <authorList>
            <person name="Nieuwenhuis M."/>
            <person name="Van De Peppel L.J.J."/>
        </authorList>
    </citation>
    <scope>NUCLEOTIDE SEQUENCE</scope>
    <source>
        <strain evidence="1">D49</strain>
    </source>
</reference>
<proteinExistence type="predicted"/>
<comment type="caution">
    <text evidence="1">The sequence shown here is derived from an EMBL/GenBank/DDBJ whole genome shotgun (WGS) entry which is preliminary data.</text>
</comment>
<dbReference type="EMBL" id="JABCKI010005725">
    <property type="protein sequence ID" value="KAG5639294.1"/>
    <property type="molecule type" value="Genomic_DNA"/>
</dbReference>
<dbReference type="PANTHER" id="PTHR39473">
    <property type="match status" value="1"/>
</dbReference>
<name>A0A9P7FVU9_9AGAR</name>
<accession>A0A9P7FVU9</accession>
<dbReference type="PANTHER" id="PTHR39473:SF1">
    <property type="entry name" value="DINB-LIKE DOMAIN-CONTAINING PROTEIN"/>
    <property type="match status" value="1"/>
</dbReference>
<evidence type="ECO:0000313" key="2">
    <source>
        <dbReference type="Proteomes" id="UP000717328"/>
    </source>
</evidence>
<evidence type="ECO:0000313" key="1">
    <source>
        <dbReference type="EMBL" id="KAG5639294.1"/>
    </source>
</evidence>
<reference evidence="1" key="2">
    <citation type="submission" date="2021-10" db="EMBL/GenBank/DDBJ databases">
        <title>Phylogenomics reveals ancestral predisposition of the termite-cultivated fungus Termitomyces towards a domesticated lifestyle.</title>
        <authorList>
            <person name="Auxier B."/>
            <person name="Grum-Grzhimaylo A."/>
            <person name="Cardenas M.E."/>
            <person name="Lodge J.D."/>
            <person name="Laessoe T."/>
            <person name="Pedersen O."/>
            <person name="Smith M.E."/>
            <person name="Kuyper T.W."/>
            <person name="Franco-Molano E.A."/>
            <person name="Baroni T.J."/>
            <person name="Aanen D.K."/>
        </authorList>
    </citation>
    <scope>NUCLEOTIDE SEQUENCE</scope>
    <source>
        <strain evidence="1">D49</strain>
    </source>
</reference>
<keyword evidence="2" id="KW-1185">Reference proteome</keyword>
<dbReference type="OrthoDB" id="5564877at2759"/>
<organism evidence="1 2">
    <name type="scientific">Sphagnurus paluster</name>
    <dbReference type="NCBI Taxonomy" id="117069"/>
    <lineage>
        <taxon>Eukaryota</taxon>
        <taxon>Fungi</taxon>
        <taxon>Dikarya</taxon>
        <taxon>Basidiomycota</taxon>
        <taxon>Agaricomycotina</taxon>
        <taxon>Agaricomycetes</taxon>
        <taxon>Agaricomycetidae</taxon>
        <taxon>Agaricales</taxon>
        <taxon>Tricholomatineae</taxon>
        <taxon>Lyophyllaceae</taxon>
        <taxon>Sphagnurus</taxon>
    </lineage>
</organism>
<sequence>MASKGTGQIGCSDSESAASLTSLLHVSKIILLQAVDVLDNYLTSDAQLTRSSKFLPGSTIGKHLRHARDHFVLLIDSVTSPPPHILSYDKRCRNTPMEGSRSAARAALVEAIEQLEARVPLVRMDTPITLHAVTPELQEFETTFGREDEAH</sequence>
<gene>
    <name evidence="1" type="ORF">H0H81_004496</name>
</gene>
<protein>
    <submittedName>
        <fullName evidence="1">Uncharacterized protein</fullName>
    </submittedName>
</protein>
<dbReference type="Proteomes" id="UP000717328">
    <property type="component" value="Unassembled WGS sequence"/>
</dbReference>
<dbReference type="AlphaFoldDB" id="A0A9P7FVU9"/>